<name>A0ABQ9F907_TEGGR</name>
<keyword evidence="2" id="KW-1185">Reference proteome</keyword>
<proteinExistence type="predicted"/>
<dbReference type="EMBL" id="JARBDR010000342">
    <property type="protein sequence ID" value="KAJ8313824.1"/>
    <property type="molecule type" value="Genomic_DNA"/>
</dbReference>
<evidence type="ECO:0000313" key="2">
    <source>
        <dbReference type="Proteomes" id="UP001217089"/>
    </source>
</evidence>
<reference evidence="1 2" key="1">
    <citation type="submission" date="2022-12" db="EMBL/GenBank/DDBJ databases">
        <title>Chromosome-level genome of Tegillarca granosa.</title>
        <authorList>
            <person name="Kim J."/>
        </authorList>
    </citation>
    <scope>NUCLEOTIDE SEQUENCE [LARGE SCALE GENOMIC DNA]</scope>
    <source>
        <strain evidence="1">Teg-2019</strain>
        <tissue evidence="1">Adductor muscle</tissue>
    </source>
</reference>
<protein>
    <submittedName>
        <fullName evidence="1">Uncharacterized protein</fullName>
    </submittedName>
</protein>
<evidence type="ECO:0000313" key="1">
    <source>
        <dbReference type="EMBL" id="KAJ8313824.1"/>
    </source>
</evidence>
<gene>
    <name evidence="1" type="ORF">KUTeg_008385</name>
</gene>
<organism evidence="1 2">
    <name type="scientific">Tegillarca granosa</name>
    <name type="common">Malaysian cockle</name>
    <name type="synonym">Anadara granosa</name>
    <dbReference type="NCBI Taxonomy" id="220873"/>
    <lineage>
        <taxon>Eukaryota</taxon>
        <taxon>Metazoa</taxon>
        <taxon>Spiralia</taxon>
        <taxon>Lophotrochozoa</taxon>
        <taxon>Mollusca</taxon>
        <taxon>Bivalvia</taxon>
        <taxon>Autobranchia</taxon>
        <taxon>Pteriomorphia</taxon>
        <taxon>Arcoida</taxon>
        <taxon>Arcoidea</taxon>
        <taxon>Arcidae</taxon>
        <taxon>Tegillarca</taxon>
    </lineage>
</organism>
<sequence length="342" mass="39119">MINVVITNGLSLLETALTLEVIHPEPKDLQVMLMSPPDDIPSCIPKMYNSSLEETHIAVFKDEPFSLEASVAIGNNLTFTFDIEHHKKTFIHTFEDQTQNCSRKDCRLAVKNPLSRGDDQVILPGTVNIRVHNGYRAKGYSYSCEALKRKQLMMFKKQDGRKFTTENESGFIVRAQNFGLSWDFLFESGFLVQVRISGSSWDFLFESGFLVRVGISGSSWDFWFESGFPVQVRISAKLWKAGYQNDESIILQKLPFNIHLSSNQSEIVKLSFDWFHYAMLQRRNHEYIVLADFQKSYFIITVGIATGFYFLSEYGVEGGRGWSYIATDNIHDTKGYIGEENT</sequence>
<comment type="caution">
    <text evidence="1">The sequence shown here is derived from an EMBL/GenBank/DDBJ whole genome shotgun (WGS) entry which is preliminary data.</text>
</comment>
<accession>A0ABQ9F907</accession>
<dbReference type="Proteomes" id="UP001217089">
    <property type="component" value="Unassembled WGS sequence"/>
</dbReference>